<protein>
    <submittedName>
        <fullName evidence="1">GpW protein</fullName>
    </submittedName>
</protein>
<sequence length="53" mass="5995">MRGRDVLHQLVTGAQTVGVDVEGQRVGYAQMRRGDLQRYIRHPEAAIINAMIF</sequence>
<dbReference type="EMBL" id="CAADFE010000109">
    <property type="protein sequence ID" value="VFJ76790.1"/>
    <property type="molecule type" value="Genomic_DNA"/>
</dbReference>
<dbReference type="SUPFAM" id="SSF64210">
    <property type="entry name" value="Head-to-tail joining protein W, gpW"/>
    <property type="match status" value="1"/>
</dbReference>
<name>A0A450U1X4_9GAMM</name>
<reference evidence="1" key="1">
    <citation type="submission" date="2019-02" db="EMBL/GenBank/DDBJ databases">
        <authorList>
            <person name="Gruber-Vodicka R. H."/>
            <person name="Seah K. B. B."/>
        </authorList>
    </citation>
    <scope>NUCLEOTIDE SEQUENCE</scope>
    <source>
        <strain evidence="1">BECK_BZ131</strain>
    </source>
</reference>
<dbReference type="Gene3D" id="3.30.1580.10">
    <property type="entry name" value="Head-to-tail joining protein W"/>
    <property type="match status" value="1"/>
</dbReference>
<accession>A0A450U1X4</accession>
<gene>
    <name evidence="1" type="ORF">BECKFW1821C_GA0114237_110911</name>
</gene>
<dbReference type="InterPro" id="IPR004174">
    <property type="entry name" value="GpW"/>
</dbReference>
<dbReference type="AlphaFoldDB" id="A0A450U1X4"/>
<dbReference type="InterPro" id="IPR036626">
    <property type="entry name" value="GpW_sf"/>
</dbReference>
<dbReference type="Pfam" id="PF02831">
    <property type="entry name" value="gpW"/>
    <property type="match status" value="1"/>
</dbReference>
<dbReference type="GO" id="GO:0019058">
    <property type="term" value="P:viral life cycle"/>
    <property type="evidence" value="ECO:0007669"/>
    <property type="project" value="InterPro"/>
</dbReference>
<evidence type="ECO:0000313" key="1">
    <source>
        <dbReference type="EMBL" id="VFJ76790.1"/>
    </source>
</evidence>
<organism evidence="1">
    <name type="scientific">Candidatus Kentrum sp. FW</name>
    <dbReference type="NCBI Taxonomy" id="2126338"/>
    <lineage>
        <taxon>Bacteria</taxon>
        <taxon>Pseudomonadati</taxon>
        <taxon>Pseudomonadota</taxon>
        <taxon>Gammaproteobacteria</taxon>
        <taxon>Candidatus Kentrum</taxon>
    </lineage>
</organism>
<proteinExistence type="predicted"/>